<evidence type="ECO:0000256" key="6">
    <source>
        <dbReference type="SAM" id="Phobius"/>
    </source>
</evidence>
<proteinExistence type="predicted"/>
<evidence type="ECO:0000256" key="5">
    <source>
        <dbReference type="ARBA" id="ARBA00023136"/>
    </source>
</evidence>
<reference evidence="8" key="1">
    <citation type="submission" date="2022-09" db="EMBL/GenBank/DDBJ databases">
        <title>Eubacterium sp. LFL-14 isolated from human feces.</title>
        <authorList>
            <person name="Liu F."/>
        </authorList>
    </citation>
    <scope>NUCLEOTIDE SEQUENCE</scope>
    <source>
        <strain evidence="8">LFL-14</strain>
    </source>
</reference>
<comment type="caution">
    <text evidence="8">The sequence shown here is derived from an EMBL/GenBank/DDBJ whole genome shotgun (WGS) entry which is preliminary data.</text>
</comment>
<dbReference type="InterPro" id="IPR007168">
    <property type="entry name" value="Phageshock_PspC_N"/>
</dbReference>
<dbReference type="InterPro" id="IPR052027">
    <property type="entry name" value="PspC"/>
</dbReference>
<accession>A0ABT2LZ55</accession>
<dbReference type="PANTHER" id="PTHR33885">
    <property type="entry name" value="PHAGE SHOCK PROTEIN C"/>
    <property type="match status" value="1"/>
</dbReference>
<dbReference type="EMBL" id="JAODBU010000002">
    <property type="protein sequence ID" value="MCT7397622.1"/>
    <property type="molecule type" value="Genomic_DNA"/>
</dbReference>
<keyword evidence="4 6" id="KW-1133">Transmembrane helix</keyword>
<evidence type="ECO:0000256" key="1">
    <source>
        <dbReference type="ARBA" id="ARBA00004162"/>
    </source>
</evidence>
<sequence length="65" mass="7248">MKRKLYKSSKNKKLAGVCGGLAEYLNIDVTVVRLIWAILSLFYGSGIIIYIICALVIPDDNIIDM</sequence>
<evidence type="ECO:0000256" key="3">
    <source>
        <dbReference type="ARBA" id="ARBA00022692"/>
    </source>
</evidence>
<evidence type="ECO:0000313" key="9">
    <source>
        <dbReference type="Proteomes" id="UP001431199"/>
    </source>
</evidence>
<keyword evidence="5 6" id="KW-0472">Membrane</keyword>
<protein>
    <submittedName>
        <fullName evidence="8">PspC domain-containing protein</fullName>
    </submittedName>
</protein>
<comment type="subcellular location">
    <subcellularLocation>
        <location evidence="1">Cell membrane</location>
        <topology evidence="1">Single-pass membrane protein</topology>
    </subcellularLocation>
</comment>
<evidence type="ECO:0000313" key="8">
    <source>
        <dbReference type="EMBL" id="MCT7397622.1"/>
    </source>
</evidence>
<evidence type="ECO:0000259" key="7">
    <source>
        <dbReference type="Pfam" id="PF04024"/>
    </source>
</evidence>
<dbReference type="Proteomes" id="UP001431199">
    <property type="component" value="Unassembled WGS sequence"/>
</dbReference>
<dbReference type="RefSeq" id="WP_022088165.1">
    <property type="nucleotide sequence ID" value="NZ_JAODBU010000002.1"/>
</dbReference>
<dbReference type="Pfam" id="PF04024">
    <property type="entry name" value="PspC"/>
    <property type="match status" value="1"/>
</dbReference>
<name>A0ABT2LZ55_9FIRM</name>
<evidence type="ECO:0000256" key="4">
    <source>
        <dbReference type="ARBA" id="ARBA00022989"/>
    </source>
</evidence>
<gene>
    <name evidence="8" type="ORF">N5B56_00805</name>
</gene>
<feature type="domain" description="Phage shock protein PspC N-terminal" evidence="7">
    <location>
        <begin position="3"/>
        <end position="59"/>
    </location>
</feature>
<feature type="transmembrane region" description="Helical" evidence="6">
    <location>
        <begin position="34"/>
        <end position="57"/>
    </location>
</feature>
<evidence type="ECO:0000256" key="2">
    <source>
        <dbReference type="ARBA" id="ARBA00022475"/>
    </source>
</evidence>
<dbReference type="PANTHER" id="PTHR33885:SF3">
    <property type="entry name" value="PHAGE SHOCK PROTEIN C"/>
    <property type="match status" value="1"/>
</dbReference>
<organism evidence="8 9">
    <name type="scientific">Eubacterium album</name>
    <dbReference type="NCBI Taxonomy" id="2978477"/>
    <lineage>
        <taxon>Bacteria</taxon>
        <taxon>Bacillati</taxon>
        <taxon>Bacillota</taxon>
        <taxon>Clostridia</taxon>
        <taxon>Eubacteriales</taxon>
        <taxon>Eubacteriaceae</taxon>
        <taxon>Eubacterium</taxon>
    </lineage>
</organism>
<keyword evidence="2" id="KW-1003">Cell membrane</keyword>
<keyword evidence="3 6" id="KW-0812">Transmembrane</keyword>
<keyword evidence="9" id="KW-1185">Reference proteome</keyword>